<dbReference type="Gene3D" id="3.30.565.10">
    <property type="entry name" value="Histidine kinase-like ATPase, C-terminal domain"/>
    <property type="match status" value="1"/>
</dbReference>
<dbReference type="InterPro" id="IPR058544">
    <property type="entry name" value="ETR1_N"/>
</dbReference>
<evidence type="ECO:0000256" key="4">
    <source>
        <dbReference type="ARBA" id="ARBA00022679"/>
    </source>
</evidence>
<evidence type="ECO:0000256" key="2">
    <source>
        <dbReference type="ARBA" id="ARBA00012438"/>
    </source>
</evidence>
<feature type="transmembrane region" description="Helical" evidence="8">
    <location>
        <begin position="67"/>
        <end position="88"/>
    </location>
</feature>
<evidence type="ECO:0000256" key="8">
    <source>
        <dbReference type="SAM" id="Phobius"/>
    </source>
</evidence>
<keyword evidence="8" id="KW-0472">Membrane</keyword>
<organism evidence="10 11">
    <name type="scientific">Aliidongia dinghuensis</name>
    <dbReference type="NCBI Taxonomy" id="1867774"/>
    <lineage>
        <taxon>Bacteria</taxon>
        <taxon>Pseudomonadati</taxon>
        <taxon>Pseudomonadota</taxon>
        <taxon>Alphaproteobacteria</taxon>
        <taxon>Rhodospirillales</taxon>
        <taxon>Dongiaceae</taxon>
        <taxon>Aliidongia</taxon>
    </lineage>
</organism>
<keyword evidence="4" id="KW-0808">Transferase</keyword>
<dbReference type="Gene3D" id="1.10.287.130">
    <property type="match status" value="1"/>
</dbReference>
<dbReference type="SUPFAM" id="SSF47384">
    <property type="entry name" value="Homodimeric domain of signal transducing histidine kinase"/>
    <property type="match status" value="1"/>
</dbReference>
<dbReference type="SMART" id="SM00388">
    <property type="entry name" value="HisKA"/>
    <property type="match status" value="1"/>
</dbReference>
<dbReference type="GO" id="GO:0000155">
    <property type="term" value="F:phosphorelay sensor kinase activity"/>
    <property type="evidence" value="ECO:0007669"/>
    <property type="project" value="InterPro"/>
</dbReference>
<dbReference type="InterPro" id="IPR036890">
    <property type="entry name" value="HATPase_C_sf"/>
</dbReference>
<evidence type="ECO:0000256" key="6">
    <source>
        <dbReference type="ARBA" id="ARBA00023012"/>
    </source>
</evidence>
<reference evidence="10" key="1">
    <citation type="journal article" date="2014" name="Int. J. Syst. Evol. Microbiol.">
        <title>Complete genome sequence of Corynebacterium casei LMG S-19264T (=DSM 44701T), isolated from a smear-ripened cheese.</title>
        <authorList>
            <consortium name="US DOE Joint Genome Institute (JGI-PGF)"/>
            <person name="Walter F."/>
            <person name="Albersmeier A."/>
            <person name="Kalinowski J."/>
            <person name="Ruckert C."/>
        </authorList>
    </citation>
    <scope>NUCLEOTIDE SEQUENCE</scope>
    <source>
        <strain evidence="10">CGMCC 1.15725</strain>
    </source>
</reference>
<keyword evidence="8" id="KW-1133">Transmembrane helix</keyword>
<evidence type="ECO:0000256" key="5">
    <source>
        <dbReference type="ARBA" id="ARBA00022777"/>
    </source>
</evidence>
<keyword evidence="6" id="KW-0902">Two-component regulatory system</keyword>
<keyword evidence="7" id="KW-0175">Coiled coil</keyword>
<evidence type="ECO:0000313" key="11">
    <source>
        <dbReference type="Proteomes" id="UP000646365"/>
    </source>
</evidence>
<dbReference type="CDD" id="cd00082">
    <property type="entry name" value="HisKA"/>
    <property type="match status" value="1"/>
</dbReference>
<keyword evidence="11" id="KW-1185">Reference proteome</keyword>
<comment type="caution">
    <text evidence="10">The sequence shown here is derived from an EMBL/GenBank/DDBJ whole genome shotgun (WGS) entry which is preliminary data.</text>
</comment>
<dbReference type="Proteomes" id="UP000646365">
    <property type="component" value="Unassembled WGS sequence"/>
</dbReference>
<evidence type="ECO:0000256" key="1">
    <source>
        <dbReference type="ARBA" id="ARBA00000085"/>
    </source>
</evidence>
<accession>A0A8J2YUM0</accession>
<dbReference type="InterPro" id="IPR036097">
    <property type="entry name" value="HisK_dim/P_sf"/>
</dbReference>
<evidence type="ECO:0000313" key="10">
    <source>
        <dbReference type="EMBL" id="GGF21958.1"/>
    </source>
</evidence>
<dbReference type="Pfam" id="PF02518">
    <property type="entry name" value="HATPase_c"/>
    <property type="match status" value="1"/>
</dbReference>
<evidence type="ECO:0000256" key="7">
    <source>
        <dbReference type="SAM" id="Coils"/>
    </source>
</evidence>
<evidence type="ECO:0000259" key="9">
    <source>
        <dbReference type="PROSITE" id="PS50109"/>
    </source>
</evidence>
<dbReference type="InterPro" id="IPR004358">
    <property type="entry name" value="Sig_transdc_His_kin-like_C"/>
</dbReference>
<gene>
    <name evidence="10" type="ORF">GCM10011611_30050</name>
</gene>
<keyword evidence="8" id="KW-0812">Transmembrane</keyword>
<feature type="domain" description="Histidine kinase" evidence="9">
    <location>
        <begin position="209"/>
        <end position="430"/>
    </location>
</feature>
<proteinExistence type="predicted"/>
<protein>
    <recommendedName>
        <fullName evidence="2">histidine kinase</fullName>
        <ecNumber evidence="2">2.7.13.3</ecNumber>
    </recommendedName>
</protein>
<dbReference type="EMBL" id="BMJQ01000007">
    <property type="protein sequence ID" value="GGF21958.1"/>
    <property type="molecule type" value="Genomic_DNA"/>
</dbReference>
<dbReference type="InterPro" id="IPR050736">
    <property type="entry name" value="Sensor_HK_Regulatory"/>
</dbReference>
<dbReference type="PANTHER" id="PTHR43711">
    <property type="entry name" value="TWO-COMPONENT HISTIDINE KINASE"/>
    <property type="match status" value="1"/>
</dbReference>
<reference evidence="10" key="2">
    <citation type="submission" date="2020-09" db="EMBL/GenBank/DDBJ databases">
        <authorList>
            <person name="Sun Q."/>
            <person name="Zhou Y."/>
        </authorList>
    </citation>
    <scope>NUCLEOTIDE SEQUENCE</scope>
    <source>
        <strain evidence="10">CGMCC 1.15725</strain>
    </source>
</reference>
<dbReference type="Pfam" id="PF25487">
    <property type="entry name" value="ETR1_N"/>
    <property type="match status" value="1"/>
</dbReference>
<keyword evidence="5" id="KW-0418">Kinase</keyword>
<dbReference type="SMART" id="SM00387">
    <property type="entry name" value="HATPase_c"/>
    <property type="match status" value="1"/>
</dbReference>
<dbReference type="PRINTS" id="PR00344">
    <property type="entry name" value="BCTRLSENSOR"/>
</dbReference>
<sequence>MLSGALDWLLKTDGFLPHAFCLTGNSAVIALNITSDLAIAVAYFAIPAFLVLLVLRRRDITLPSTFLLFSAFILLCGLTHVIEAATFWEPVYVLQGTVKAATAIISLVTAMTLWPLLPRLLGAVSPVQLHRVNLRLSEELRSHAQTESELVRFNAELERHVMERTADLTRANAELEAEIAEKQKIAAQLAIARDQAEEASRVKSLFLAAMSHDLRTPLNAIIGFSETILSESFGPLGHARYLGYIEDIHRSGHLLLSLINNILDLSKIEAGKREIEPGPIDGTDMIRSCLRLMKSEIEEKRIAVELTVDPAVEIEADDLAFRQVLLNLLSNAVKFTPPGGRVGVRIAAASGGAAAVEVVDTGVGMTDEGLRGALEPFGKLGVMTARREGAGTGLGLSIVRRLMELHGGSFAIDSVPGRGTTVRLVFPPPARQVA</sequence>
<dbReference type="PANTHER" id="PTHR43711:SF26">
    <property type="entry name" value="SENSOR HISTIDINE KINASE RCSC"/>
    <property type="match status" value="1"/>
</dbReference>
<dbReference type="InterPro" id="IPR003594">
    <property type="entry name" value="HATPase_dom"/>
</dbReference>
<feature type="transmembrane region" description="Helical" evidence="8">
    <location>
        <begin position="37"/>
        <end position="55"/>
    </location>
</feature>
<comment type="catalytic activity">
    <reaction evidence="1">
        <text>ATP + protein L-histidine = ADP + protein N-phospho-L-histidine.</text>
        <dbReference type="EC" id="2.7.13.3"/>
    </reaction>
</comment>
<dbReference type="InterPro" id="IPR003661">
    <property type="entry name" value="HisK_dim/P_dom"/>
</dbReference>
<dbReference type="EC" id="2.7.13.3" evidence="2"/>
<feature type="coiled-coil region" evidence="7">
    <location>
        <begin position="165"/>
        <end position="199"/>
    </location>
</feature>
<dbReference type="SUPFAM" id="SSF55874">
    <property type="entry name" value="ATPase domain of HSP90 chaperone/DNA topoisomerase II/histidine kinase"/>
    <property type="match status" value="1"/>
</dbReference>
<evidence type="ECO:0000256" key="3">
    <source>
        <dbReference type="ARBA" id="ARBA00022553"/>
    </source>
</evidence>
<dbReference type="InterPro" id="IPR005467">
    <property type="entry name" value="His_kinase_dom"/>
</dbReference>
<dbReference type="RefSeq" id="WP_189047120.1">
    <property type="nucleotide sequence ID" value="NZ_BMJQ01000007.1"/>
</dbReference>
<name>A0A8J2YUM0_9PROT</name>
<dbReference type="Pfam" id="PF00512">
    <property type="entry name" value="HisKA"/>
    <property type="match status" value="1"/>
</dbReference>
<keyword evidence="3" id="KW-0597">Phosphoprotein</keyword>
<dbReference type="AlphaFoldDB" id="A0A8J2YUM0"/>
<dbReference type="PROSITE" id="PS50109">
    <property type="entry name" value="HIS_KIN"/>
    <property type="match status" value="1"/>
</dbReference>